<dbReference type="PANTHER" id="PTHR10353">
    <property type="entry name" value="GLYCOSYL HYDROLASE"/>
    <property type="match status" value="1"/>
</dbReference>
<comment type="similarity">
    <text evidence="1 6">Belongs to the glycosyl hydrolase 1 family.</text>
</comment>
<dbReference type="GO" id="GO:0008422">
    <property type="term" value="F:beta-glucosidase activity"/>
    <property type="evidence" value="ECO:0007669"/>
    <property type="project" value="TreeGrafter"/>
</dbReference>
<evidence type="ECO:0000313" key="8">
    <source>
        <dbReference type="Proteomes" id="UP000504629"/>
    </source>
</evidence>
<dbReference type="KEGG" id="bman:114247885"/>
<dbReference type="SUPFAM" id="SSF51445">
    <property type="entry name" value="(Trans)glycosidases"/>
    <property type="match status" value="1"/>
</dbReference>
<evidence type="ECO:0000256" key="7">
    <source>
        <dbReference type="SAM" id="SignalP"/>
    </source>
</evidence>
<reference evidence="9" key="1">
    <citation type="submission" date="2025-08" db="UniProtKB">
        <authorList>
            <consortium name="RefSeq"/>
        </authorList>
    </citation>
    <scope>IDENTIFICATION</scope>
    <source>
        <tissue evidence="9">Silk gland</tissue>
    </source>
</reference>
<comment type="subunit">
    <text evidence="2">Homodimer.</text>
</comment>
<dbReference type="RefSeq" id="XP_028036762.1">
    <property type="nucleotide sequence ID" value="XM_028180961.1"/>
</dbReference>
<dbReference type="OrthoDB" id="65569at2759"/>
<dbReference type="Proteomes" id="UP000504629">
    <property type="component" value="Unplaced"/>
</dbReference>
<evidence type="ECO:0000256" key="3">
    <source>
        <dbReference type="ARBA" id="ARBA00022801"/>
    </source>
</evidence>
<sequence length="484" mass="55652">MLSLRAVVLSFLIYSTWCEELSFPPDFMFGAASAAYQVEGGWKAADKGESLWDALTHETPSKVFDGNTGDIACDSYNQWRRDIEMAAELGLSHYRFSLSWTRILPTGFANYISEDGKNYYNNLIDGLLARNIEPLVTIHHFDLPSIFQDMGGFTNPLIVDWFADFARVVYSLFADRVKYWISINEPLGLCDAGYNGVIAPALHSPDLAVYLCSKYVLLAHAKAWRIYDEEYKPKYHGKMTISQLALWFEPLREEDEERTALMNAFCEERFGHPIFKGNWPPDLAMLIEERSFEKGFSRSRLPSFTQQEAEYIKGTYDYYALNHYTTFLVKIAEGNESGIWPFTGAPEIGVVFRQGEGWETAAPSWFGIYPEGLRNQLNWIREKYGDVQILITENGYADDSNGLRDVERVQYIKNYLGEVLKAIKIDKINVTAYTAWTLMDNFEWLMGYKIKYGIYEVDFNSPNRTRTPRDSANYYASVIKNRSL</sequence>
<dbReference type="InterPro" id="IPR017853">
    <property type="entry name" value="GH"/>
</dbReference>
<keyword evidence="8" id="KW-1185">Reference proteome</keyword>
<dbReference type="InterPro" id="IPR001360">
    <property type="entry name" value="Glyco_hydro_1"/>
</dbReference>
<evidence type="ECO:0000256" key="4">
    <source>
        <dbReference type="ARBA" id="ARBA00023180"/>
    </source>
</evidence>
<dbReference type="PROSITE" id="PS00653">
    <property type="entry name" value="GLYCOSYL_HYDROL_F1_2"/>
    <property type="match status" value="1"/>
</dbReference>
<feature type="signal peptide" evidence="7">
    <location>
        <begin position="1"/>
        <end position="18"/>
    </location>
</feature>
<keyword evidence="3" id="KW-0378">Hydrolase</keyword>
<dbReference type="FunFam" id="3.20.20.80:FF:000013">
    <property type="entry name" value="lactase-phlorizin hydrolase"/>
    <property type="match status" value="1"/>
</dbReference>
<evidence type="ECO:0000256" key="2">
    <source>
        <dbReference type="ARBA" id="ARBA00011738"/>
    </source>
</evidence>
<accession>A0A6J2K717</accession>
<feature type="chain" id="PRO_5026908512" evidence="7">
    <location>
        <begin position="19"/>
        <end position="484"/>
    </location>
</feature>
<dbReference type="PANTHER" id="PTHR10353:SF36">
    <property type="entry name" value="LP05116P"/>
    <property type="match status" value="1"/>
</dbReference>
<dbReference type="GO" id="GO:0005975">
    <property type="term" value="P:carbohydrate metabolic process"/>
    <property type="evidence" value="ECO:0007669"/>
    <property type="project" value="InterPro"/>
</dbReference>
<dbReference type="Gene3D" id="3.20.20.80">
    <property type="entry name" value="Glycosidases"/>
    <property type="match status" value="1"/>
</dbReference>
<keyword evidence="7" id="KW-0732">Signal</keyword>
<dbReference type="InterPro" id="IPR033132">
    <property type="entry name" value="GH_1_N_CS"/>
</dbReference>
<keyword evidence="5" id="KW-0326">Glycosidase</keyword>
<dbReference type="PRINTS" id="PR00131">
    <property type="entry name" value="GLHYDRLASE1"/>
</dbReference>
<protein>
    <submittedName>
        <fullName evidence="9">Myrosinase 1-like</fullName>
    </submittedName>
</protein>
<dbReference type="Pfam" id="PF00232">
    <property type="entry name" value="Glyco_hydro_1"/>
    <property type="match status" value="1"/>
</dbReference>
<organism evidence="8 9">
    <name type="scientific">Bombyx mandarina</name>
    <name type="common">Wild silk moth</name>
    <name type="synonym">Wild silkworm</name>
    <dbReference type="NCBI Taxonomy" id="7092"/>
    <lineage>
        <taxon>Eukaryota</taxon>
        <taxon>Metazoa</taxon>
        <taxon>Ecdysozoa</taxon>
        <taxon>Arthropoda</taxon>
        <taxon>Hexapoda</taxon>
        <taxon>Insecta</taxon>
        <taxon>Pterygota</taxon>
        <taxon>Neoptera</taxon>
        <taxon>Endopterygota</taxon>
        <taxon>Lepidoptera</taxon>
        <taxon>Glossata</taxon>
        <taxon>Ditrysia</taxon>
        <taxon>Bombycoidea</taxon>
        <taxon>Bombycidae</taxon>
        <taxon>Bombycinae</taxon>
        <taxon>Bombyx</taxon>
    </lineage>
</organism>
<evidence type="ECO:0000256" key="5">
    <source>
        <dbReference type="ARBA" id="ARBA00023295"/>
    </source>
</evidence>
<evidence type="ECO:0000256" key="1">
    <source>
        <dbReference type="ARBA" id="ARBA00010838"/>
    </source>
</evidence>
<gene>
    <name evidence="9" type="primary">LOC114247885</name>
</gene>
<dbReference type="GeneID" id="114247885"/>
<evidence type="ECO:0000256" key="6">
    <source>
        <dbReference type="RuleBase" id="RU003690"/>
    </source>
</evidence>
<name>A0A6J2K717_BOMMA</name>
<keyword evidence="4" id="KW-0325">Glycoprotein</keyword>
<dbReference type="AlphaFoldDB" id="A0A6J2K717"/>
<evidence type="ECO:0000313" key="9">
    <source>
        <dbReference type="RefSeq" id="XP_028036762.1"/>
    </source>
</evidence>
<proteinExistence type="inferred from homology"/>